<keyword evidence="14" id="KW-1185">Reference proteome</keyword>
<keyword evidence="8" id="KW-0456">Lyase</keyword>
<dbReference type="SUPFAM" id="SSF52096">
    <property type="entry name" value="ClpP/crotonase"/>
    <property type="match status" value="1"/>
</dbReference>
<dbReference type="SUPFAM" id="SSF48179">
    <property type="entry name" value="6-phosphogluconate dehydrogenase C-terminal domain-like"/>
    <property type="match status" value="2"/>
</dbReference>
<evidence type="ECO:0000256" key="4">
    <source>
        <dbReference type="ARBA" id="ARBA00022963"/>
    </source>
</evidence>
<comment type="catalytic activity">
    <reaction evidence="10">
        <text>a (3S)-3-hydroxyacyl-CoA + NAD(+) = a 3-oxoacyl-CoA + NADH + H(+)</text>
        <dbReference type="Rhea" id="RHEA:22432"/>
        <dbReference type="ChEBI" id="CHEBI:15378"/>
        <dbReference type="ChEBI" id="CHEBI:57318"/>
        <dbReference type="ChEBI" id="CHEBI:57540"/>
        <dbReference type="ChEBI" id="CHEBI:57945"/>
        <dbReference type="ChEBI" id="CHEBI:90726"/>
        <dbReference type="EC" id="1.1.1.35"/>
    </reaction>
</comment>
<keyword evidence="5" id="KW-0560">Oxidoreductase</keyword>
<dbReference type="RefSeq" id="WP_266056447.1">
    <property type="nucleotide sequence ID" value="NZ_JAPFQN010000005.1"/>
</dbReference>
<evidence type="ECO:0000256" key="1">
    <source>
        <dbReference type="ARBA" id="ARBA00005005"/>
    </source>
</evidence>
<protein>
    <submittedName>
        <fullName evidence="13">3-hydroxyacyl-CoA dehydrogenase NAD-binding domain-containing protein</fullName>
    </submittedName>
</protein>
<dbReference type="PANTHER" id="PTHR43612">
    <property type="entry name" value="TRIFUNCTIONAL ENZYME SUBUNIT ALPHA"/>
    <property type="match status" value="1"/>
</dbReference>
<dbReference type="InterPro" id="IPR001753">
    <property type="entry name" value="Enoyl-CoA_hydra/iso"/>
</dbReference>
<evidence type="ECO:0000313" key="13">
    <source>
        <dbReference type="EMBL" id="MCX2743979.1"/>
    </source>
</evidence>
<dbReference type="Gene3D" id="1.10.1040.50">
    <property type="match status" value="1"/>
</dbReference>
<dbReference type="Pfam" id="PF02737">
    <property type="entry name" value="3HCDH_N"/>
    <property type="match status" value="1"/>
</dbReference>
<dbReference type="InterPro" id="IPR006108">
    <property type="entry name" value="3HC_DH_C"/>
</dbReference>
<comment type="caution">
    <text evidence="13">The sequence shown here is derived from an EMBL/GenBank/DDBJ whole genome shotgun (WGS) entry which is preliminary data.</text>
</comment>
<dbReference type="Pfam" id="PF00378">
    <property type="entry name" value="ECH_1"/>
    <property type="match status" value="1"/>
</dbReference>
<name>A0ABT3RRH7_9BACT</name>
<keyword evidence="4" id="KW-0442">Lipid degradation</keyword>
<evidence type="ECO:0000259" key="12">
    <source>
        <dbReference type="Pfam" id="PF02737"/>
    </source>
</evidence>
<comment type="pathway">
    <text evidence="1">Lipid metabolism; fatty acid beta-oxidation.</text>
</comment>
<dbReference type="InterPro" id="IPR029045">
    <property type="entry name" value="ClpP/crotonase-like_dom_sf"/>
</dbReference>
<dbReference type="PANTHER" id="PTHR43612:SF3">
    <property type="entry name" value="TRIFUNCTIONAL ENZYME SUBUNIT ALPHA, MITOCHONDRIAL"/>
    <property type="match status" value="1"/>
</dbReference>
<keyword evidence="3" id="KW-0276">Fatty acid metabolism</keyword>
<keyword evidence="9" id="KW-0511">Multifunctional enzyme</keyword>
<keyword evidence="6" id="KW-0520">NAD</keyword>
<dbReference type="InterPro" id="IPR008927">
    <property type="entry name" value="6-PGluconate_DH-like_C_sf"/>
</dbReference>
<keyword evidence="7" id="KW-0443">Lipid metabolism</keyword>
<organism evidence="13 14">
    <name type="scientific">Mangrovivirga halotolerans</name>
    <dbReference type="NCBI Taxonomy" id="2993936"/>
    <lineage>
        <taxon>Bacteria</taxon>
        <taxon>Pseudomonadati</taxon>
        <taxon>Bacteroidota</taxon>
        <taxon>Cytophagia</taxon>
        <taxon>Cytophagales</taxon>
        <taxon>Mangrovivirgaceae</taxon>
        <taxon>Mangrovivirga</taxon>
    </lineage>
</organism>
<evidence type="ECO:0000256" key="9">
    <source>
        <dbReference type="ARBA" id="ARBA00023268"/>
    </source>
</evidence>
<gene>
    <name evidence="13" type="ORF">OO013_08895</name>
</gene>
<evidence type="ECO:0000256" key="6">
    <source>
        <dbReference type="ARBA" id="ARBA00023027"/>
    </source>
</evidence>
<feature type="domain" description="3-hydroxyacyl-CoA dehydrogenase C-terminal" evidence="11">
    <location>
        <begin position="488"/>
        <end position="583"/>
    </location>
</feature>
<comment type="similarity">
    <text evidence="2">In the central section; belongs to the 3-hydroxyacyl-CoA dehydrogenase family.</text>
</comment>
<evidence type="ECO:0000259" key="11">
    <source>
        <dbReference type="Pfam" id="PF00725"/>
    </source>
</evidence>
<evidence type="ECO:0000256" key="2">
    <source>
        <dbReference type="ARBA" id="ARBA00007005"/>
    </source>
</evidence>
<dbReference type="Gene3D" id="3.90.226.10">
    <property type="entry name" value="2-enoyl-CoA Hydratase, Chain A, domain 1"/>
    <property type="match status" value="1"/>
</dbReference>
<sequence>MFKLQIENNVGIIKLNKEGSDHNTISMDDLDSMVELLDTIEKDNSIEGAVFYSEKKDFLAGADIKKFLEMSEEETRKVGKTGHSLFNRIEDSQKPFVAVIHGACMGGGTELALACHGLVITDSSKTKLGLPEVKLGLLPGLGGTVRLYKRIGLPNALDYILTGKNMYASKAKKFGLADVFVDENFRLKAGIQLVKDIASGKHITKKSKGLSVKDKALLFGPFKSFVISKAKDNVMAKTQGNYPAPLEILKCLEHHPGKSREEAIKREIEGFTKLLHSPEARQLIRLFFLMNSYKKNPYSEDLSDAPEHLSVLGAGLMGNGISTVSIDNGYKVTLLDLSDDALKNAKKNTSEYLENKVKRKQISRSDYQKLLNDLQLIESDEPVKSDALIEAVFEDLELKQKILKKWSEKLDASALIATNTSALPVSEIAEVCTNPERVLGMHYFSPVEKMPLLEIIKTDKTSKTALAKAYDIGLNQSKVCIDVSDGPGFYTTRILAPMLNEAMIALSEGYEPQSIDRIMKKRGFPVGPITLIDEIGIDVGAHINRGALGKMFKERGANSHPVMGIMEDKGWLGKKSGKGFYVYEDKKKSVNPDLANLFGDDHSFDKKADSEVADRLMMIMINESFYCLQEDILKDAESGDVGAIFGLGFPAFTGGPFMYTHKKGIENIIDLLNTLKDKFHNRFEPAQILIDYKEKGKEIYKD</sequence>
<evidence type="ECO:0000256" key="3">
    <source>
        <dbReference type="ARBA" id="ARBA00022832"/>
    </source>
</evidence>
<dbReference type="Proteomes" id="UP001209885">
    <property type="component" value="Unassembled WGS sequence"/>
</dbReference>
<dbReference type="CDD" id="cd06558">
    <property type="entry name" value="crotonase-like"/>
    <property type="match status" value="1"/>
</dbReference>
<dbReference type="Pfam" id="PF00725">
    <property type="entry name" value="3HCDH"/>
    <property type="match status" value="1"/>
</dbReference>
<accession>A0ABT3RRH7</accession>
<feature type="domain" description="3-hydroxyacyl-CoA dehydrogenase NAD binding" evidence="12">
    <location>
        <begin position="309"/>
        <end position="485"/>
    </location>
</feature>
<dbReference type="InterPro" id="IPR006176">
    <property type="entry name" value="3-OHacyl-CoA_DH_NAD-bd"/>
</dbReference>
<evidence type="ECO:0000313" key="14">
    <source>
        <dbReference type="Proteomes" id="UP001209885"/>
    </source>
</evidence>
<dbReference type="Gene3D" id="3.40.50.720">
    <property type="entry name" value="NAD(P)-binding Rossmann-like Domain"/>
    <property type="match status" value="1"/>
</dbReference>
<evidence type="ECO:0000256" key="10">
    <source>
        <dbReference type="ARBA" id="ARBA00049556"/>
    </source>
</evidence>
<proteinExistence type="inferred from homology"/>
<dbReference type="InterPro" id="IPR050136">
    <property type="entry name" value="FA_oxidation_alpha_subunit"/>
</dbReference>
<dbReference type="InterPro" id="IPR036291">
    <property type="entry name" value="NAD(P)-bd_dom_sf"/>
</dbReference>
<dbReference type="SUPFAM" id="SSF51735">
    <property type="entry name" value="NAD(P)-binding Rossmann-fold domains"/>
    <property type="match status" value="1"/>
</dbReference>
<evidence type="ECO:0000256" key="5">
    <source>
        <dbReference type="ARBA" id="ARBA00023002"/>
    </source>
</evidence>
<reference evidence="13 14" key="1">
    <citation type="submission" date="2022-11" db="EMBL/GenBank/DDBJ databases">
        <title>The characterization of three novel Bacteroidetes species and genomic analysis of their roles in tidal elemental geochemical cycles.</title>
        <authorList>
            <person name="Ma K."/>
        </authorList>
    </citation>
    <scope>NUCLEOTIDE SEQUENCE [LARGE SCALE GENOMIC DNA]</scope>
    <source>
        <strain evidence="13 14">M17</strain>
    </source>
</reference>
<dbReference type="EMBL" id="JAPFQN010000005">
    <property type="protein sequence ID" value="MCX2743979.1"/>
    <property type="molecule type" value="Genomic_DNA"/>
</dbReference>
<evidence type="ECO:0000256" key="8">
    <source>
        <dbReference type="ARBA" id="ARBA00023239"/>
    </source>
</evidence>
<evidence type="ECO:0000256" key="7">
    <source>
        <dbReference type="ARBA" id="ARBA00023098"/>
    </source>
</evidence>